<gene>
    <name evidence="1" type="ORF">GCM10011521_27250</name>
</gene>
<proteinExistence type="predicted"/>
<dbReference type="Proteomes" id="UP000623419">
    <property type="component" value="Unassembled WGS sequence"/>
</dbReference>
<accession>A0ABQ1HS39</accession>
<organism evidence="1 2">
    <name type="scientific">Arenimonas soli</name>
    <dbReference type="NCBI Taxonomy" id="2269504"/>
    <lineage>
        <taxon>Bacteria</taxon>
        <taxon>Pseudomonadati</taxon>
        <taxon>Pseudomonadota</taxon>
        <taxon>Gammaproteobacteria</taxon>
        <taxon>Lysobacterales</taxon>
        <taxon>Lysobacteraceae</taxon>
        <taxon>Arenimonas</taxon>
    </lineage>
</organism>
<dbReference type="RefSeq" id="WP_188665589.1">
    <property type="nucleotide sequence ID" value="NZ_BMKC01000004.1"/>
</dbReference>
<name>A0ABQ1HS39_9GAMM</name>
<keyword evidence="2" id="KW-1185">Reference proteome</keyword>
<evidence type="ECO:0000313" key="2">
    <source>
        <dbReference type="Proteomes" id="UP000623419"/>
    </source>
</evidence>
<protein>
    <submittedName>
        <fullName evidence="1">Uncharacterized protein</fullName>
    </submittedName>
</protein>
<reference evidence="2" key="1">
    <citation type="journal article" date="2019" name="Int. J. Syst. Evol. Microbiol.">
        <title>The Global Catalogue of Microorganisms (GCM) 10K type strain sequencing project: providing services to taxonomists for standard genome sequencing and annotation.</title>
        <authorList>
            <consortium name="The Broad Institute Genomics Platform"/>
            <consortium name="The Broad Institute Genome Sequencing Center for Infectious Disease"/>
            <person name="Wu L."/>
            <person name="Ma J."/>
        </authorList>
    </citation>
    <scope>NUCLEOTIDE SEQUENCE [LARGE SCALE GENOMIC DNA]</scope>
    <source>
        <strain evidence="2">CGMCC 1.15905</strain>
    </source>
</reference>
<comment type="caution">
    <text evidence="1">The sequence shown here is derived from an EMBL/GenBank/DDBJ whole genome shotgun (WGS) entry which is preliminary data.</text>
</comment>
<dbReference type="EMBL" id="BMKC01000004">
    <property type="protein sequence ID" value="GGA87388.1"/>
    <property type="molecule type" value="Genomic_DNA"/>
</dbReference>
<dbReference type="Gene3D" id="3.30.300.250">
    <property type="match status" value="1"/>
</dbReference>
<evidence type="ECO:0000313" key="1">
    <source>
        <dbReference type="EMBL" id="GGA87388.1"/>
    </source>
</evidence>
<sequence length="149" mass="16865">MPGKASQRWMVALAVVAGLALLAASWWRVDQRIRAERRDSEGVREVQAVLEQFRRGLPQEYAPGLMLEEVGFEGQNLVMTIRSLKRRANPDDPLIAQVAQAEKALMLPLCDQPDVLYLLARGVVITRRFIDAENRRFFEITLTSADCAR</sequence>